<protein>
    <submittedName>
        <fullName evidence="2">Prepilin-type cleavage/methylation domain-containing protein</fullName>
    </submittedName>
</protein>
<dbReference type="RefSeq" id="WP_048898071.1">
    <property type="nucleotide sequence ID" value="NZ_AP024852.1"/>
</dbReference>
<keyword evidence="1" id="KW-0472">Membrane</keyword>
<dbReference type="NCBIfam" id="TIGR02532">
    <property type="entry name" value="IV_pilin_GFxxxE"/>
    <property type="match status" value="1"/>
</dbReference>
<dbReference type="EMBL" id="PYLZ01000006">
    <property type="protein sequence ID" value="PSW24157.1"/>
    <property type="molecule type" value="Genomic_DNA"/>
</dbReference>
<evidence type="ECO:0000256" key="1">
    <source>
        <dbReference type="SAM" id="Phobius"/>
    </source>
</evidence>
<comment type="caution">
    <text evidence="2">The sequence shown here is derived from an EMBL/GenBank/DDBJ whole genome shotgun (WGS) entry which is preliminary data.</text>
</comment>
<evidence type="ECO:0000313" key="3">
    <source>
        <dbReference type="Proteomes" id="UP000240481"/>
    </source>
</evidence>
<keyword evidence="1" id="KW-1133">Transmembrane helix</keyword>
<gene>
    <name evidence="2" type="ORF">C9I94_12525</name>
</gene>
<dbReference type="Pfam" id="PF07963">
    <property type="entry name" value="N_methyl"/>
    <property type="match status" value="1"/>
</dbReference>
<name>A0A2T3P6I8_9GAMM</name>
<sequence>MTFKLPNQQRGFSLVEVLISVLVISISFVSVMKLQSYVEVRSEQNELQLHAMRIAQRQIDLWENVGGDVSCNGVTVTLTLANLESCKTNFESFTGQVTKLNEITDSSGNILQKRLSIDVTWTDRQGSSGTVTLYSTQTASNALLRS</sequence>
<accession>A0A2T3P6I8</accession>
<dbReference type="PROSITE" id="PS00409">
    <property type="entry name" value="PROKAR_NTER_METHYL"/>
    <property type="match status" value="1"/>
</dbReference>
<reference evidence="2 3" key="1">
    <citation type="submission" date="2018-01" db="EMBL/GenBank/DDBJ databases">
        <title>Whole genome sequencing of Histamine producing bacteria.</title>
        <authorList>
            <person name="Butler K."/>
        </authorList>
    </citation>
    <scope>NUCLEOTIDE SEQUENCE [LARGE SCALE GENOMIC DNA]</scope>
    <source>
        <strain evidence="2 3">DSM 24669</strain>
    </source>
</reference>
<keyword evidence="1" id="KW-0812">Transmembrane</keyword>
<dbReference type="OrthoDB" id="5824134at2"/>
<evidence type="ECO:0000313" key="2">
    <source>
        <dbReference type="EMBL" id="PSW24157.1"/>
    </source>
</evidence>
<organism evidence="2 3">
    <name type="scientific">Photobacterium swingsii</name>
    <dbReference type="NCBI Taxonomy" id="680026"/>
    <lineage>
        <taxon>Bacteria</taxon>
        <taxon>Pseudomonadati</taxon>
        <taxon>Pseudomonadota</taxon>
        <taxon>Gammaproteobacteria</taxon>
        <taxon>Vibrionales</taxon>
        <taxon>Vibrionaceae</taxon>
        <taxon>Photobacterium</taxon>
    </lineage>
</organism>
<keyword evidence="3" id="KW-1185">Reference proteome</keyword>
<dbReference type="AlphaFoldDB" id="A0A2T3P6I8"/>
<feature type="transmembrane region" description="Helical" evidence="1">
    <location>
        <begin position="12"/>
        <end position="32"/>
    </location>
</feature>
<dbReference type="Proteomes" id="UP000240481">
    <property type="component" value="Unassembled WGS sequence"/>
</dbReference>
<proteinExistence type="predicted"/>
<dbReference type="InterPro" id="IPR012902">
    <property type="entry name" value="N_methyl_site"/>
</dbReference>